<keyword evidence="5" id="KW-1185">Reference proteome</keyword>
<proteinExistence type="predicted"/>
<gene>
    <name evidence="4" type="ORF">NIES46_22310</name>
</gene>
<evidence type="ECO:0000256" key="1">
    <source>
        <dbReference type="ARBA" id="ARBA00022603"/>
    </source>
</evidence>
<dbReference type="GeneID" id="301683081"/>
<evidence type="ECO:0000313" key="5">
    <source>
        <dbReference type="Proteomes" id="UP000326169"/>
    </source>
</evidence>
<feature type="domain" description="DNA methylase N-4/N-6" evidence="3">
    <location>
        <begin position="72"/>
        <end position="286"/>
    </location>
</feature>
<protein>
    <recommendedName>
        <fullName evidence="3">DNA methylase N-4/N-6 domain-containing protein</fullName>
    </recommendedName>
</protein>
<dbReference type="Proteomes" id="UP000326169">
    <property type="component" value="Unassembled WGS sequence"/>
</dbReference>
<accession>A0A5M3T831</accession>
<dbReference type="RefSeq" id="WP_014275640.1">
    <property type="nucleotide sequence ID" value="NZ_BIMW01000090.1"/>
</dbReference>
<name>A0A5M3T831_LIMPL</name>
<dbReference type="EMBL" id="BIMW01000090">
    <property type="protein sequence ID" value="GCE94178.1"/>
    <property type="molecule type" value="Genomic_DNA"/>
</dbReference>
<dbReference type="Gene3D" id="3.40.50.150">
    <property type="entry name" value="Vaccinia Virus protein VP39"/>
    <property type="match status" value="1"/>
</dbReference>
<dbReference type="Pfam" id="PF01555">
    <property type="entry name" value="N6_N4_Mtase"/>
    <property type="match status" value="1"/>
</dbReference>
<dbReference type="SUPFAM" id="SSF53335">
    <property type="entry name" value="S-adenosyl-L-methionine-dependent methyltransferases"/>
    <property type="match status" value="1"/>
</dbReference>
<organism evidence="4 5">
    <name type="scientific">Limnospira platensis NIES-46</name>
    <dbReference type="NCBI Taxonomy" id="1236695"/>
    <lineage>
        <taxon>Bacteria</taxon>
        <taxon>Bacillati</taxon>
        <taxon>Cyanobacteriota</taxon>
        <taxon>Cyanophyceae</taxon>
        <taxon>Oscillatoriophycideae</taxon>
        <taxon>Oscillatoriales</taxon>
        <taxon>Sirenicapillariaceae</taxon>
        <taxon>Limnospira</taxon>
    </lineage>
</organism>
<evidence type="ECO:0000256" key="2">
    <source>
        <dbReference type="ARBA" id="ARBA00022679"/>
    </source>
</evidence>
<reference evidence="4 5" key="1">
    <citation type="journal article" date="2019" name="J Genomics">
        <title>The Draft Genome of a Hydrogen-producing Cyanobacterium, Arthrospira platensis NIES-46.</title>
        <authorList>
            <person name="Suzuki S."/>
            <person name="Yamaguchi H."/>
            <person name="Kawachi M."/>
        </authorList>
    </citation>
    <scope>NUCLEOTIDE SEQUENCE [LARGE SCALE GENOMIC DNA]</scope>
    <source>
        <strain evidence="4 5">NIES-46</strain>
    </source>
</reference>
<comment type="caution">
    <text evidence="4">The sequence shown here is derived from an EMBL/GenBank/DDBJ whole genome shotgun (WGS) entry which is preliminary data.</text>
</comment>
<sequence>MAIGIPKKDKFLDHNQVELVYAHKKSYQEIINSDLVEYKSIYSHASPKRLYFGDNLDVLRLLATEPEICGSINLIYIDPPFATESHFLSRKQSKAYDDTLTGAVFVEFLRERLIWLHQLLSNHGSIYLHLDEKMIFHIKLIMDEVFGAENYRNMIVRKKCNPKNYTRRTYGKTADFILFYTKSDTYIWNQPKVPLSENSKKEYQYIEPETGRKFMKVPLHAPGVRHGETGKPWRGKMPPPGKHWQYPPKTLDEMDARGEIFWSKNGNPRRKVYLNEHSGVGVQDIWLEFRDAYNQNVKITGYPTEKILIY</sequence>
<dbReference type="InterPro" id="IPR029063">
    <property type="entry name" value="SAM-dependent_MTases_sf"/>
</dbReference>
<dbReference type="InterPro" id="IPR002941">
    <property type="entry name" value="DNA_methylase_N4/N6"/>
</dbReference>
<evidence type="ECO:0000313" key="4">
    <source>
        <dbReference type="EMBL" id="GCE94178.1"/>
    </source>
</evidence>
<evidence type="ECO:0000259" key="3">
    <source>
        <dbReference type="Pfam" id="PF01555"/>
    </source>
</evidence>
<keyword evidence="2" id="KW-0808">Transferase</keyword>
<keyword evidence="1" id="KW-0489">Methyltransferase</keyword>